<sequence length="82" mass="8856">MTQLVSPQSPDHWLSAAFSSTTATTGGVIKRRITDIDRIVGRDRFLGEVRARGFQAVENGDSLVVFCNAQPVRLAAACTIHA</sequence>
<keyword evidence="2" id="KW-1185">Reference proteome</keyword>
<name>A0A845M811_9RHOB</name>
<keyword evidence="1" id="KW-0413">Isomerase</keyword>
<protein>
    <submittedName>
        <fullName evidence="1">N-(5'-phosphoribosyl)anthranilate isomerase</fullName>
    </submittedName>
</protein>
<dbReference type="GO" id="GO:0016853">
    <property type="term" value="F:isomerase activity"/>
    <property type="evidence" value="ECO:0007669"/>
    <property type="project" value="UniProtKB-KW"/>
</dbReference>
<accession>A0A845M811</accession>
<proteinExistence type="predicted"/>
<dbReference type="RefSeq" id="WP_161352984.1">
    <property type="nucleotide sequence ID" value="NZ_WTUX01000019.1"/>
</dbReference>
<dbReference type="Proteomes" id="UP000467322">
    <property type="component" value="Unassembled WGS sequence"/>
</dbReference>
<reference evidence="1 2" key="1">
    <citation type="submission" date="2019-12" db="EMBL/GenBank/DDBJ databases">
        <title>Maritimibacter sp. nov. sp. isolated from sea sand.</title>
        <authorList>
            <person name="Kim J."/>
            <person name="Jeong S.E."/>
            <person name="Jung H.S."/>
            <person name="Jeon C.O."/>
        </authorList>
    </citation>
    <scope>NUCLEOTIDE SEQUENCE [LARGE SCALE GENOMIC DNA]</scope>
    <source>
        <strain evidence="1 2">DP07</strain>
    </source>
</reference>
<dbReference type="EMBL" id="WTUX01000019">
    <property type="protein sequence ID" value="MZR14848.1"/>
    <property type="molecule type" value="Genomic_DNA"/>
</dbReference>
<evidence type="ECO:0000313" key="2">
    <source>
        <dbReference type="Proteomes" id="UP000467322"/>
    </source>
</evidence>
<comment type="caution">
    <text evidence="1">The sequence shown here is derived from an EMBL/GenBank/DDBJ whole genome shotgun (WGS) entry which is preliminary data.</text>
</comment>
<gene>
    <name evidence="1" type="ORF">GQE99_17640</name>
</gene>
<dbReference type="AlphaFoldDB" id="A0A845M811"/>
<evidence type="ECO:0000313" key="1">
    <source>
        <dbReference type="EMBL" id="MZR14848.1"/>
    </source>
</evidence>
<organism evidence="1 2">
    <name type="scientific">Maritimibacter harenae</name>
    <dbReference type="NCBI Taxonomy" id="2606218"/>
    <lineage>
        <taxon>Bacteria</taxon>
        <taxon>Pseudomonadati</taxon>
        <taxon>Pseudomonadota</taxon>
        <taxon>Alphaproteobacteria</taxon>
        <taxon>Rhodobacterales</taxon>
        <taxon>Roseobacteraceae</taxon>
        <taxon>Maritimibacter</taxon>
    </lineage>
</organism>